<dbReference type="Pfam" id="PF13450">
    <property type="entry name" value="NAD_binding_8"/>
    <property type="match status" value="1"/>
</dbReference>
<organism evidence="2 5">
    <name type="scientific">Enterocloster aldenensis</name>
    <dbReference type="NCBI Taxonomy" id="358742"/>
    <lineage>
        <taxon>Bacteria</taxon>
        <taxon>Bacillati</taxon>
        <taxon>Bacillota</taxon>
        <taxon>Clostridia</taxon>
        <taxon>Lachnospirales</taxon>
        <taxon>Lachnospiraceae</taxon>
        <taxon>Enterocloster</taxon>
    </lineage>
</organism>
<evidence type="ECO:0000313" key="2">
    <source>
        <dbReference type="EMBL" id="MCG4744883.1"/>
    </source>
</evidence>
<keyword evidence="4" id="KW-1185">Reference proteome</keyword>
<dbReference type="Pfam" id="PF21688">
    <property type="entry name" value="FAD-depend_C"/>
    <property type="match status" value="1"/>
</dbReference>
<dbReference type="PIRSF" id="PIRSF038984">
    <property type="entry name" value="FAD_binding_protein"/>
    <property type="match status" value="1"/>
</dbReference>
<dbReference type="GeneID" id="97206721"/>
<evidence type="ECO:0000259" key="1">
    <source>
        <dbReference type="Pfam" id="PF21688"/>
    </source>
</evidence>
<dbReference type="Proteomes" id="UP001299608">
    <property type="component" value="Unassembled WGS sequence"/>
</dbReference>
<name>A0AAX1SNB5_9FIRM</name>
<proteinExistence type="predicted"/>
<dbReference type="SUPFAM" id="SSF51905">
    <property type="entry name" value="FAD/NAD(P)-binding domain"/>
    <property type="match status" value="1"/>
</dbReference>
<dbReference type="PANTHER" id="PTHR42842">
    <property type="entry name" value="FAD/NAD(P)-BINDING OXIDOREDUCTASE"/>
    <property type="match status" value="1"/>
</dbReference>
<dbReference type="RefSeq" id="WP_117558376.1">
    <property type="nucleotide sequence ID" value="NZ_BAABZL010000001.1"/>
</dbReference>
<dbReference type="AlphaFoldDB" id="A0AAX1SNB5"/>
<comment type="caution">
    <text evidence="2">The sequence shown here is derived from an EMBL/GenBank/DDBJ whole genome shotgun (WGS) entry which is preliminary data.</text>
</comment>
<dbReference type="InterPro" id="IPR028348">
    <property type="entry name" value="FAD-binding_protein"/>
</dbReference>
<accession>A0AAX1SNB5</accession>
<sequence>MIRINQIKLPLGHDRQDLPAKVSGILGIPAGEIDSLHIIKQSVDARKKPDILYSYVVDVAVRGITGKKEEKLVRKLRGRDVSVQDSLGYRLPEPGTQELARPPVVIGTGPAGLFCGLLLARKGYRPILLERGEDVDARTRRVAEFWENGSLCPDSNVQFGEGGAGTFSDGKLNTLVKDPSGRNKEVLRILVEFGADPSILYVNKPHIGTDVLSRIVKAMREEIVGLGGQVRFLSRVTDFIVEQGRLMAVMVNGNERIDTEVAVPAIGHSARDTFEVLLERGIPMEAKAFAVGLRVQHPQVLINRSQYGMEECGELGPASYKVTKQTAGGRGVYSFCMCPGGYVVNASSEPGRLAVNGMSYHDRAGENANSALIVTVTPEDFPAAEAGREALAGVEFQRKLEEDAFCLGAGRIPVQLYGDFKENRISSGFGEVKPAFKGQYCFANLREMLPEPISRALLEGMEGFGRMIKGFDRPDAIFAGIESRTSSPVRIPRDSGLESEVKGIFPCGEGAGYAGGITSAAMDGIRTSEEIIRRYRPFTSRDSSGAV</sequence>
<dbReference type="PANTHER" id="PTHR42842:SF3">
    <property type="entry name" value="FAD_NAD(P)-BINDING OXIDOREDUCTASE FAMILY PROTEIN"/>
    <property type="match status" value="1"/>
</dbReference>
<evidence type="ECO:0000313" key="5">
    <source>
        <dbReference type="Proteomes" id="UP001299608"/>
    </source>
</evidence>
<evidence type="ECO:0000313" key="3">
    <source>
        <dbReference type="EMBL" id="NSJ50703.1"/>
    </source>
</evidence>
<dbReference type="Proteomes" id="UP000669239">
    <property type="component" value="Unassembled WGS sequence"/>
</dbReference>
<dbReference type="EMBL" id="JAAITT010000029">
    <property type="protein sequence ID" value="NSJ50703.1"/>
    <property type="molecule type" value="Genomic_DNA"/>
</dbReference>
<protein>
    <submittedName>
        <fullName evidence="2">FAD-dependent oxidoreductase</fullName>
    </submittedName>
</protein>
<dbReference type="Gene3D" id="3.30.70.2700">
    <property type="match status" value="1"/>
</dbReference>
<feature type="domain" description="FAD-dependent protein C-terminal" evidence="1">
    <location>
        <begin position="288"/>
        <end position="485"/>
    </location>
</feature>
<dbReference type="Gene3D" id="3.50.50.60">
    <property type="entry name" value="FAD/NAD(P)-binding domain"/>
    <property type="match status" value="2"/>
</dbReference>
<reference evidence="3" key="2">
    <citation type="submission" date="2020-02" db="EMBL/GenBank/DDBJ databases">
        <authorList>
            <person name="Littmann E."/>
            <person name="Sorbara M."/>
        </authorList>
    </citation>
    <scope>NUCLEOTIDE SEQUENCE</scope>
    <source>
        <strain evidence="3">MSK.1.17</strain>
    </source>
</reference>
<reference evidence="3 4" key="1">
    <citation type="journal article" date="2020" name="Cell Host Microbe">
        <title>Functional and Genomic Variation between Human-Derived Isolates of Lachnospiraceae Reveals Inter- and Intra-Species Diversity.</title>
        <authorList>
            <person name="Sorbara M.T."/>
            <person name="Littmann E.R."/>
            <person name="Fontana E."/>
            <person name="Moody T.U."/>
            <person name="Kohout C.E."/>
            <person name="Gjonbalaj M."/>
            <person name="Eaton V."/>
            <person name="Seok R."/>
            <person name="Leiner I.M."/>
            <person name="Pamer E.G."/>
        </authorList>
    </citation>
    <scope>NUCLEOTIDE SEQUENCE [LARGE SCALE GENOMIC DNA]</scope>
    <source>
        <strain evidence="3 4">MSK.1.17</strain>
    </source>
</reference>
<dbReference type="EMBL" id="JAKNGE010000005">
    <property type="protein sequence ID" value="MCG4744883.1"/>
    <property type="molecule type" value="Genomic_DNA"/>
</dbReference>
<dbReference type="InterPro" id="IPR049516">
    <property type="entry name" value="FAD-depend_C"/>
</dbReference>
<reference evidence="2" key="3">
    <citation type="submission" date="2022-01" db="EMBL/GenBank/DDBJ databases">
        <title>Collection of gut derived symbiotic bacterial strains cultured from healthy donors.</title>
        <authorList>
            <person name="Lin H."/>
            <person name="Kohout C."/>
            <person name="Waligurski E."/>
            <person name="Pamer E.G."/>
        </authorList>
    </citation>
    <scope>NUCLEOTIDE SEQUENCE</scope>
    <source>
        <strain evidence="2">DFI.6.55</strain>
    </source>
</reference>
<gene>
    <name evidence="3" type="ORF">G5B36_18615</name>
    <name evidence="2" type="ORF">L0N08_05610</name>
</gene>
<evidence type="ECO:0000313" key="4">
    <source>
        <dbReference type="Proteomes" id="UP000669239"/>
    </source>
</evidence>
<dbReference type="InterPro" id="IPR036188">
    <property type="entry name" value="FAD/NAD-bd_sf"/>
</dbReference>